<dbReference type="InterPro" id="IPR058982">
    <property type="entry name" value="Beta-barrel_AprE"/>
</dbReference>
<proteinExistence type="predicted"/>
<sequence length="420" mass="44998">MNVAPIRIEVIEARRTRKAGAIVLARPVPMKVAAGCGVAVVLALGLLLGFAEYSSKVRVTGQLVYAGGAIKVVVPQFGRITTCHVQEGDTVKAGQVLFDLSAERVGESGSIDARIGASLAVRREQIIQRRDATLQQLTLRAAALADQQRLVKAELATHLGAIAIQDELVKSAQTSFDRYDKLAQQDFVAPALLAQYKNALNVELAKRNSLTIQLSSARGTLLQVQNEAESLGTRERIAVTEAEQSLAMVEQDAAEHDGRSTLRVTAPAAGTVTALGYAVGQSVQAGAVLATVLPEGSVLEAKLLIPSQAKSSVAVGQQVQLRIDAFPYQKYGVVAGTVKQVELNPINDSARAPDAPNSHDTPMYRATVAMSTNSLVMYGKPKQFEPGLTLEADIFHDRRKLIEWLIDPLVSVARDRTPAR</sequence>
<evidence type="ECO:0000259" key="2">
    <source>
        <dbReference type="Pfam" id="PF25917"/>
    </source>
</evidence>
<feature type="domain" description="AprE-like beta-barrel" evidence="3">
    <location>
        <begin position="302"/>
        <end position="394"/>
    </location>
</feature>
<feature type="transmembrane region" description="Helical" evidence="1">
    <location>
        <begin position="32"/>
        <end position="51"/>
    </location>
</feature>
<dbReference type="Pfam" id="PF26002">
    <property type="entry name" value="Beta-barrel_AprE"/>
    <property type="match status" value="1"/>
</dbReference>
<name>A0AA49A969_9BURK</name>
<dbReference type="RefSeq" id="WP_206090910.1">
    <property type="nucleotide sequence ID" value="NZ_CP065053.1"/>
</dbReference>
<keyword evidence="5" id="KW-1185">Reference proteome</keyword>
<protein>
    <submittedName>
        <fullName evidence="4">HlyD family efflux transporter periplasmic adaptor subunit</fullName>
    </submittedName>
</protein>
<keyword evidence="1" id="KW-0812">Transmembrane</keyword>
<evidence type="ECO:0000256" key="1">
    <source>
        <dbReference type="SAM" id="Phobius"/>
    </source>
</evidence>
<dbReference type="InterPro" id="IPR011053">
    <property type="entry name" value="Single_hybrid_motif"/>
</dbReference>
<accession>A0AA49A969</accession>
<dbReference type="PANTHER" id="PTHR30386:SF28">
    <property type="entry name" value="EXPORTED PROTEIN"/>
    <property type="match status" value="1"/>
</dbReference>
<dbReference type="InterPro" id="IPR050739">
    <property type="entry name" value="MFP"/>
</dbReference>
<dbReference type="SUPFAM" id="SSF51230">
    <property type="entry name" value="Single hybrid motif"/>
    <property type="match status" value="2"/>
</dbReference>
<dbReference type="Proteomes" id="UP000662888">
    <property type="component" value="Chromosome"/>
</dbReference>
<keyword evidence="1" id="KW-0472">Membrane</keyword>
<dbReference type="PANTHER" id="PTHR30386">
    <property type="entry name" value="MEMBRANE FUSION SUBUNIT OF EMRAB-TOLC MULTIDRUG EFFLUX PUMP"/>
    <property type="match status" value="1"/>
</dbReference>
<dbReference type="EMBL" id="CP065053">
    <property type="protein sequence ID" value="QPI51303.1"/>
    <property type="molecule type" value="Genomic_DNA"/>
</dbReference>
<dbReference type="InterPro" id="IPR058625">
    <property type="entry name" value="MdtA-like_BSH"/>
</dbReference>
<organism evidence="4 5">
    <name type="scientific">Massilia antarctica</name>
    <dbReference type="NCBI Taxonomy" id="2765360"/>
    <lineage>
        <taxon>Bacteria</taxon>
        <taxon>Pseudomonadati</taxon>
        <taxon>Pseudomonadota</taxon>
        <taxon>Betaproteobacteria</taxon>
        <taxon>Burkholderiales</taxon>
        <taxon>Oxalobacteraceae</taxon>
        <taxon>Telluria group</taxon>
        <taxon>Massilia</taxon>
    </lineage>
</organism>
<keyword evidence="1" id="KW-1133">Transmembrane helix</keyword>
<dbReference type="Pfam" id="PF25917">
    <property type="entry name" value="BSH_RND"/>
    <property type="match status" value="1"/>
</dbReference>
<gene>
    <name evidence="4" type="ORF">IV454_07205</name>
</gene>
<evidence type="ECO:0000259" key="3">
    <source>
        <dbReference type="Pfam" id="PF26002"/>
    </source>
</evidence>
<dbReference type="Gene3D" id="2.40.50.100">
    <property type="match status" value="2"/>
</dbReference>
<evidence type="ECO:0000313" key="5">
    <source>
        <dbReference type="Proteomes" id="UP000662888"/>
    </source>
</evidence>
<reference evidence="4 5" key="1">
    <citation type="submission" date="2020-11" db="EMBL/GenBank/DDBJ databases">
        <authorList>
            <person name="Sun Q."/>
        </authorList>
    </citation>
    <scope>NUCLEOTIDE SEQUENCE [LARGE SCALE GENOMIC DNA]</scope>
    <source>
        <strain evidence="4 5">P8398</strain>
    </source>
</reference>
<dbReference type="PRINTS" id="PR01490">
    <property type="entry name" value="RTXTOXIND"/>
</dbReference>
<evidence type="ECO:0000313" key="4">
    <source>
        <dbReference type="EMBL" id="QPI51303.1"/>
    </source>
</evidence>
<feature type="domain" description="Multidrug resistance protein MdtA-like barrel-sandwich hybrid" evidence="2">
    <location>
        <begin position="78"/>
        <end position="292"/>
    </location>
</feature>